<dbReference type="InterPro" id="IPR016024">
    <property type="entry name" value="ARM-type_fold"/>
</dbReference>
<feature type="compositionally biased region" description="Acidic residues" evidence="6">
    <location>
        <begin position="408"/>
        <end position="417"/>
    </location>
</feature>
<dbReference type="InterPro" id="IPR003307">
    <property type="entry name" value="W2_domain"/>
</dbReference>
<gene>
    <name evidence="8" type="ORF">M9Y10_021599</name>
</gene>
<dbReference type="PANTHER" id="PTHR23001:SF7">
    <property type="entry name" value="EUKARYOTIC TRANSLATION INITIATION FACTOR 5"/>
    <property type="match status" value="1"/>
</dbReference>
<dbReference type="Pfam" id="PF02020">
    <property type="entry name" value="W2"/>
    <property type="match status" value="1"/>
</dbReference>
<evidence type="ECO:0000256" key="5">
    <source>
        <dbReference type="ARBA" id="ARBA00023134"/>
    </source>
</evidence>
<keyword evidence="4" id="KW-0648">Protein biosynthesis</keyword>
<dbReference type="InterPro" id="IPR045196">
    <property type="entry name" value="IF2/IF5"/>
</dbReference>
<dbReference type="GO" id="GO:0003743">
    <property type="term" value="F:translation initiation factor activity"/>
    <property type="evidence" value="ECO:0007669"/>
    <property type="project" value="UniProtKB-KW"/>
</dbReference>
<name>A0ABR2KPT9_9EUKA</name>
<organism evidence="8 9">
    <name type="scientific">Tritrichomonas musculus</name>
    <dbReference type="NCBI Taxonomy" id="1915356"/>
    <lineage>
        <taxon>Eukaryota</taxon>
        <taxon>Metamonada</taxon>
        <taxon>Parabasalia</taxon>
        <taxon>Tritrichomonadida</taxon>
        <taxon>Tritrichomonadidae</taxon>
        <taxon>Tritrichomonas</taxon>
    </lineage>
</organism>
<keyword evidence="2 8" id="KW-0396">Initiation factor</keyword>
<dbReference type="Proteomes" id="UP001470230">
    <property type="component" value="Unassembled WGS sequence"/>
</dbReference>
<evidence type="ECO:0000256" key="6">
    <source>
        <dbReference type="SAM" id="MobiDB-lite"/>
    </source>
</evidence>
<dbReference type="SUPFAM" id="SSF48371">
    <property type="entry name" value="ARM repeat"/>
    <property type="match status" value="1"/>
</dbReference>
<dbReference type="EMBL" id="JAPFFF010000003">
    <property type="protein sequence ID" value="KAK8893184.1"/>
    <property type="molecule type" value="Genomic_DNA"/>
</dbReference>
<comment type="similarity">
    <text evidence="1">Belongs to the eIF-2-beta/eIF-5 family.</text>
</comment>
<keyword evidence="5" id="KW-0342">GTP-binding</keyword>
<dbReference type="SUPFAM" id="SSF75689">
    <property type="entry name" value="Zinc-binding domain of translation initiation factor 2 beta"/>
    <property type="match status" value="1"/>
</dbReference>
<dbReference type="InterPro" id="IPR002735">
    <property type="entry name" value="Transl_init_fac_IF2/IF5_dom"/>
</dbReference>
<evidence type="ECO:0000256" key="1">
    <source>
        <dbReference type="ARBA" id="ARBA00010397"/>
    </source>
</evidence>
<evidence type="ECO:0000259" key="7">
    <source>
        <dbReference type="PROSITE" id="PS51363"/>
    </source>
</evidence>
<feature type="domain" description="W2" evidence="7">
    <location>
        <begin position="217"/>
        <end position="384"/>
    </location>
</feature>
<keyword evidence="9" id="KW-1185">Reference proteome</keyword>
<dbReference type="SUPFAM" id="SSF100966">
    <property type="entry name" value="Translation initiation factor 2 beta, aIF2beta, N-terminal domain"/>
    <property type="match status" value="1"/>
</dbReference>
<sequence>MSKITQIPIKKDADDHYRYKMQKLAYRRVSSGNGVKTAILNANEVAKAIGRSLSCLNQWFGYSLAVQAKQGKNQNQDQIILNGNHSDNSTLIDSLYEFIDNFVLCPACQNPETIMEVQNKKLYLHCHSCGNVSPVQPTNHAPVQKMIDWLVLHVNIEKDKQPMAATTQVKGRIDAIDDFKKESEGKEDGSQGVYINVEELQALSNQLEPKVEEPQAPTPKPEELDEFFNKMHELCRTDISNDDLYKEFAAFFNKYSTINNSTKLSLIIEALFLDAGKEFLNIIQKRNTFLIKFTLDESSQKDFLYLMGRFICKINPQLMSSAPIIFYTLYNNEIFEEPAYQIWLKKPSTRVEKSFKAEAADLKNNILKEFTNWIQTAKYDENDKTSSDEENDEQQEEDEAQQEKKNDEDEDLDIDNI</sequence>
<accession>A0ABR2KPT9</accession>
<evidence type="ECO:0000313" key="9">
    <source>
        <dbReference type="Proteomes" id="UP001470230"/>
    </source>
</evidence>
<evidence type="ECO:0000256" key="3">
    <source>
        <dbReference type="ARBA" id="ARBA00022741"/>
    </source>
</evidence>
<evidence type="ECO:0000313" key="8">
    <source>
        <dbReference type="EMBL" id="KAK8893184.1"/>
    </source>
</evidence>
<dbReference type="Pfam" id="PF01873">
    <property type="entry name" value="eIF-5_eIF-2B"/>
    <property type="match status" value="1"/>
</dbReference>
<dbReference type="PROSITE" id="PS51363">
    <property type="entry name" value="W2"/>
    <property type="match status" value="1"/>
</dbReference>
<dbReference type="InterPro" id="IPR016189">
    <property type="entry name" value="Transl_init_fac_IF2/IF5_N"/>
</dbReference>
<dbReference type="Gene3D" id="3.30.30.170">
    <property type="match status" value="1"/>
</dbReference>
<evidence type="ECO:0000256" key="4">
    <source>
        <dbReference type="ARBA" id="ARBA00022917"/>
    </source>
</evidence>
<proteinExistence type="inferred from homology"/>
<comment type="caution">
    <text evidence="8">The sequence shown here is derived from an EMBL/GenBank/DDBJ whole genome shotgun (WGS) entry which is preliminary data.</text>
</comment>
<dbReference type="PANTHER" id="PTHR23001">
    <property type="entry name" value="EUKARYOTIC TRANSLATION INITIATION FACTOR"/>
    <property type="match status" value="1"/>
</dbReference>
<dbReference type="Gene3D" id="1.25.40.180">
    <property type="match status" value="1"/>
</dbReference>
<dbReference type="SMART" id="SM00653">
    <property type="entry name" value="eIF2B_5"/>
    <property type="match status" value="1"/>
</dbReference>
<feature type="region of interest" description="Disordered" evidence="6">
    <location>
        <begin position="379"/>
        <end position="417"/>
    </location>
</feature>
<feature type="compositionally biased region" description="Acidic residues" evidence="6">
    <location>
        <begin position="388"/>
        <end position="400"/>
    </location>
</feature>
<dbReference type="InterPro" id="IPR016190">
    <property type="entry name" value="Transl_init_fac_IF2/IF5_Zn-bd"/>
</dbReference>
<dbReference type="Gene3D" id="2.20.25.350">
    <property type="match status" value="1"/>
</dbReference>
<keyword evidence="3" id="KW-0547">Nucleotide-binding</keyword>
<reference evidence="8 9" key="1">
    <citation type="submission" date="2024-04" db="EMBL/GenBank/DDBJ databases">
        <title>Tritrichomonas musculus Genome.</title>
        <authorList>
            <person name="Alves-Ferreira E."/>
            <person name="Grigg M."/>
            <person name="Lorenzi H."/>
            <person name="Galac M."/>
        </authorList>
    </citation>
    <scope>NUCLEOTIDE SEQUENCE [LARGE SCALE GENOMIC DNA]</scope>
    <source>
        <strain evidence="8 9">EAF2021</strain>
    </source>
</reference>
<protein>
    <submittedName>
        <fullName evidence="8">Eukaryotic translation initiation factor 5A-1</fullName>
    </submittedName>
</protein>
<evidence type="ECO:0000256" key="2">
    <source>
        <dbReference type="ARBA" id="ARBA00022540"/>
    </source>
</evidence>